<dbReference type="Gene3D" id="2.60.120.260">
    <property type="entry name" value="Galactose-binding domain-like"/>
    <property type="match status" value="1"/>
</dbReference>
<dbReference type="InterPro" id="IPR013191">
    <property type="entry name" value="GH98_central"/>
</dbReference>
<feature type="domain" description="Glycosyl hydrolase family 98 C-terminal" evidence="3">
    <location>
        <begin position="345"/>
        <end position="522"/>
    </location>
</feature>
<keyword evidence="1" id="KW-0732">Signal</keyword>
<dbReference type="Proteomes" id="UP000438914">
    <property type="component" value="Unassembled WGS sequence"/>
</dbReference>
<comment type="caution">
    <text evidence="4">The sequence shown here is derived from an EMBL/GenBank/DDBJ whole genome shotgun (WGS) entry which is preliminary data.</text>
</comment>
<dbReference type="InterPro" id="IPR013190">
    <property type="entry name" value="GH98_C"/>
</dbReference>
<feature type="domain" description="Glycosyl hydrolase family 98 central" evidence="2">
    <location>
        <begin position="22"/>
        <end position="338"/>
    </location>
</feature>
<keyword evidence="4" id="KW-0378">Hydrolase</keyword>
<accession>A0A7K0KJZ1</accession>
<proteinExistence type="predicted"/>
<organism evidence="4 5">
    <name type="scientific">Hallella mizrahii</name>
    <dbReference type="NCBI Taxonomy" id="2606637"/>
    <lineage>
        <taxon>Bacteria</taxon>
        <taxon>Pseudomonadati</taxon>
        <taxon>Bacteroidota</taxon>
        <taxon>Bacteroidia</taxon>
        <taxon>Bacteroidales</taxon>
        <taxon>Prevotellaceae</taxon>
        <taxon>Hallella</taxon>
    </lineage>
</organism>
<feature type="signal peptide" evidence="1">
    <location>
        <begin position="1"/>
        <end position="22"/>
    </location>
</feature>
<dbReference type="GO" id="GO:0016787">
    <property type="term" value="F:hydrolase activity"/>
    <property type="evidence" value="ECO:0007669"/>
    <property type="project" value="UniProtKB-KW"/>
</dbReference>
<evidence type="ECO:0000259" key="2">
    <source>
        <dbReference type="Pfam" id="PF08306"/>
    </source>
</evidence>
<evidence type="ECO:0000259" key="3">
    <source>
        <dbReference type="Pfam" id="PF08307"/>
    </source>
</evidence>
<reference evidence="4 5" key="1">
    <citation type="submission" date="2019-08" db="EMBL/GenBank/DDBJ databases">
        <title>In-depth cultivation of the pig gut microbiome towards novel bacterial diversity and tailored functional studies.</title>
        <authorList>
            <person name="Wylensek D."/>
            <person name="Hitch T.C.A."/>
            <person name="Clavel T."/>
        </authorList>
    </citation>
    <scope>NUCLEOTIDE SEQUENCE [LARGE SCALE GENOMIC DNA]</scope>
    <source>
        <strain evidence="4 5">LKV-178-WT-2A</strain>
    </source>
</reference>
<evidence type="ECO:0000313" key="5">
    <source>
        <dbReference type="Proteomes" id="UP000438914"/>
    </source>
</evidence>
<dbReference type="AlphaFoldDB" id="A0A7K0KJZ1"/>
<sequence>MKTILRNLLLLCLLALSLSVSGQQRRPIDSRHPLWLIHVDVWNKANPQAIIDMIPQDIRPFVCMNLSLSCSYDTEKNVYKMPQNGVATYKSWATVCQQNGMWFTCQPASGGHTHIQDTDLDTFEYFFKHYPNFLGWNYAEQFWGFDEKGDKSSSTQESRIALFAKLVKMSHKYGGFLTISFCGNIWSHALSPVGMLKRNADLLAACEKYPEAILWLYKYTTTSCFYNTESVTWGPYIAGLANNYGVRYDNCGWNGALSVLLGDDNGKKYPVAAGLSTVMEQSCVNGGAVWDGPELIWTEDIKNLDNTKVNGYTHRNWGFFPGFQNVWVDMFRKIIDGSLYIPTRQEVLGKTKIVVVNDINTGNIENQYGGWNDLYDGLYKQEDPMNKGNGYFMDNLTWFKKTGRYGAIPIVPELHDNLAKAIPLQIKKSAKWSSQRDKLKDFNAQYPVVSTGDLYVNRYRNQLITYTPYSYFNKKRTATATIPLQYNTCKELQLTWGMLTAAAVREYADHINFYLNNYRVDTIAPVTDKIVVKGATAKPSYTYTVGTEVIPATVAGNQPQATLSDTWDAATGTYTLLVSHCGSVNIKLSCQGNATGRSTDYLPDTSLESPKQPEAYAGPVTIEAEDIDYRSIQECCLSPYNVHPDERGNAGNGYIIMGTSKNGSLRHVFNANVGGNYRVTLRYMNTDKKGNLKLNVNGTEKKVGCAVTGNNNWSTVSLGFQFNKGANTLTIDNISGTNLCLDQVVYEPTTEQVKDDVAFEDEPDEPITPSDPAYPYVVLKDNFAQEGGGKVPQGWVMADGDKIVSPGTYGSGPRIFQFPEGSTFTYGLYVRTPSSNDGYGIYGTMPGYQVPLKSSAKYCLGLDAVAWKDTPYLKVEVLDENNTVIKSTIVPCKPNLEGSTTNVFTGATHVSLGFTVPKDGNYLFRFSPVLNEDGDGGYWREAMIGNIVLTSDTPSTGIRNLLFDARNAGKTYDLSGRQVSGKATGVIIKNGHKYISK</sequence>
<dbReference type="EMBL" id="VUNG01000052">
    <property type="protein sequence ID" value="MST85785.1"/>
    <property type="molecule type" value="Genomic_DNA"/>
</dbReference>
<dbReference type="InterPro" id="IPR011071">
    <property type="entry name" value="Lyase_8-like_C"/>
</dbReference>
<dbReference type="InterPro" id="IPR008979">
    <property type="entry name" value="Galactose-bd-like_sf"/>
</dbReference>
<dbReference type="Pfam" id="PF08307">
    <property type="entry name" value="Glyco_hydro_98C"/>
    <property type="match status" value="1"/>
</dbReference>
<gene>
    <name evidence="4" type="ORF">FYJ73_14110</name>
</gene>
<dbReference type="GO" id="GO:0005975">
    <property type="term" value="P:carbohydrate metabolic process"/>
    <property type="evidence" value="ECO:0007669"/>
    <property type="project" value="InterPro"/>
</dbReference>
<keyword evidence="5" id="KW-1185">Reference proteome</keyword>
<dbReference type="Gene3D" id="3.20.20.80">
    <property type="entry name" value="Glycosidases"/>
    <property type="match status" value="1"/>
</dbReference>
<protein>
    <submittedName>
        <fullName evidence="4">Glycosyl hydrolase family 98</fullName>
    </submittedName>
</protein>
<name>A0A7K0KJZ1_9BACT</name>
<feature type="chain" id="PRO_5029870692" evidence="1">
    <location>
        <begin position="23"/>
        <end position="997"/>
    </location>
</feature>
<dbReference type="Gene3D" id="2.60.220.10">
    <property type="entry name" value="Polysaccharide lyase family 8-like, C-terminal"/>
    <property type="match status" value="1"/>
</dbReference>
<dbReference type="SUPFAM" id="SSF49785">
    <property type="entry name" value="Galactose-binding domain-like"/>
    <property type="match status" value="1"/>
</dbReference>
<dbReference type="Pfam" id="PF08306">
    <property type="entry name" value="Glyco_hydro_98M"/>
    <property type="match status" value="1"/>
</dbReference>
<evidence type="ECO:0000313" key="4">
    <source>
        <dbReference type="EMBL" id="MST85785.1"/>
    </source>
</evidence>
<dbReference type="RefSeq" id="WP_154535385.1">
    <property type="nucleotide sequence ID" value="NZ_VUNG01000052.1"/>
</dbReference>
<evidence type="ECO:0000256" key="1">
    <source>
        <dbReference type="SAM" id="SignalP"/>
    </source>
</evidence>